<feature type="short sequence motif" description="'HIGH' region" evidence="9">
    <location>
        <begin position="67"/>
        <end position="77"/>
    </location>
</feature>
<evidence type="ECO:0000259" key="11">
    <source>
        <dbReference type="Pfam" id="PF08264"/>
    </source>
</evidence>
<dbReference type="InterPro" id="IPR033705">
    <property type="entry name" value="Anticodon_Ia_Val"/>
</dbReference>
<comment type="function">
    <text evidence="9">Catalyzes the attachment of valine to tRNA(Val). As ValRS can inadvertently accommodate and process structurally similar amino acids such as threonine, to avoid such errors, it has a 'posttransfer' editing activity that hydrolyzes mischarged Thr-tRNA(Val) in a tRNA-dependent manner.</text>
</comment>
<dbReference type="Gene3D" id="1.10.730.10">
    <property type="entry name" value="Isoleucyl-tRNA Synthetase, Domain 1"/>
    <property type="match status" value="1"/>
</dbReference>
<dbReference type="Pfam" id="PF10458">
    <property type="entry name" value="Val_tRNA-synt_C"/>
    <property type="match status" value="1"/>
</dbReference>
<dbReference type="RefSeq" id="WP_015389583.1">
    <property type="nucleotide sequence ID" value="NC_020284.1"/>
</dbReference>
<dbReference type="SUPFAM" id="SSF52374">
    <property type="entry name" value="Nucleotidylyl transferase"/>
    <property type="match status" value="1"/>
</dbReference>
<keyword evidence="4 9" id="KW-0067">ATP-binding</keyword>
<dbReference type="HAMAP" id="MF_02004">
    <property type="entry name" value="Val_tRNA_synth_type1"/>
    <property type="match status" value="1"/>
</dbReference>
<name>M1M1F0_9PROT</name>
<dbReference type="InterPro" id="IPR009080">
    <property type="entry name" value="tRNAsynth_Ia_anticodon-bd"/>
</dbReference>
<sequence>MNKSVLNEYTKKDILSNDEDNFSKSFDPSSIEKKWYSKWEEKGYFKSGQYVKTDKNIEDFVIQFPPPNVTGTLHMGHAFNQTVMDCLVRYHRMSGDNTVFIPGTDHAGIATQMVVERQLDKKNISRSNLGKEKFIEEIWKWKNQSGNTITNQVKRLGVSADWDKEYFTMDNKMSIGVIEAFVRLYKDGLIYRGKRLVNWDPHLLTAVSDLEVVTEEVNGYMWYISYPLSKEFIKNHDHEVKEIIVATTRPETIFADSAICVNPKDHRYINLVGKTVNIPLINKKIPIIADDFVDMDFGTGCVKITPAHDFSDYECAVRHNLPIIEIFTKNAHLNNNVPEKYRGLERVQARKIVVEDIKKSNSLVKEEEHLIMIPKGDRSGAILEPMITNQWFVSVSKNINNEVFNNKSLAQIALEEVESNRIKFYPENWKNTYRQWLNNIQDWCISRQLWWGHSIPAWYSEDGQIFVARSEEEAYKEALSLGVTGILTKDPDVLDTWFSSALVPFTTLGWPNDTLDLNKYLPSSILVTGFDIIFFWVTRMIMLTKYLTGKIPFRDVYIHGLVRDSDGQKMSKSKGNTLDPIDIIDGIDLEKLVEKRIFGLFNNKQAISIEKNTRKQFPSGITGLGTDSLRFTMASYATLGRDINFDIKRCEGYNNFCNKLWNASRFVLMNAKNHSAIDDNVEFSFADKWIRSRLQNTILEVEKGFSEYRLDNISTSIYRFVWDEFCDWYLEMAKVNLQKSTDSQKNATKITLFNVLETILRLLHPIMPFITEELWQKIQMPSLNETSISIQSYPKVNINEVDQDIENRFLDLKLQIESIRALRGKMNIPPSLKVPLIAKGNKKELSINSPYLIYFAKLDKIEIVDDLPKINAPLQVVGSTHIMLNVKIDPKEELSRLNKELLKISQEIEKSKVKLGNIGFLKNAPVEIVEKEKTKLDLLENTLISIRNKCIEIEVIE</sequence>
<evidence type="ECO:0000256" key="5">
    <source>
        <dbReference type="ARBA" id="ARBA00022917"/>
    </source>
</evidence>
<reference evidence="13 14" key="1">
    <citation type="journal article" date="2013" name="Genome Biol. Evol.">
        <title>Genome evolution and phylogenomic analysis of candidatus kinetoplastibacterium, the betaproteobacterial endosymbionts of strigomonas and angomonas.</title>
        <authorList>
            <person name="Alves J.M."/>
            <person name="Serrano M.G."/>
            <person name="Maia da Silva F."/>
            <person name="Voegtly L.J."/>
            <person name="Matveyev A.V."/>
            <person name="Teixeira M.M."/>
            <person name="Camargo E.P."/>
            <person name="Buck G.A."/>
        </authorList>
    </citation>
    <scope>NUCLEOTIDE SEQUENCE [LARGE SCALE GENOMIC DNA]</scope>
    <source>
        <strain evidence="13 14">TCC219</strain>
    </source>
</reference>
<dbReference type="PROSITE" id="PS00178">
    <property type="entry name" value="AA_TRNA_LIGASE_I"/>
    <property type="match status" value="1"/>
</dbReference>
<feature type="coiled-coil region" evidence="9">
    <location>
        <begin position="894"/>
        <end position="949"/>
    </location>
</feature>
<comment type="subcellular location">
    <subcellularLocation>
        <location evidence="9">Cytoplasm</location>
    </subcellularLocation>
</comment>
<dbReference type="FunFam" id="3.40.50.620:FF:000020">
    <property type="entry name" value="Valine--tRNA ligase, mitochondrial"/>
    <property type="match status" value="1"/>
</dbReference>
<dbReference type="PANTHER" id="PTHR11946">
    <property type="entry name" value="VALYL-TRNA SYNTHETASES"/>
    <property type="match status" value="1"/>
</dbReference>
<evidence type="ECO:0000256" key="2">
    <source>
        <dbReference type="ARBA" id="ARBA00022598"/>
    </source>
</evidence>
<dbReference type="HOGENOM" id="CLU_001493_0_2_4"/>
<comment type="domain">
    <text evidence="9">The C-terminal coiled-coil domain is crucial for aminoacylation activity.</text>
</comment>
<evidence type="ECO:0000259" key="10">
    <source>
        <dbReference type="Pfam" id="PF00133"/>
    </source>
</evidence>
<comment type="domain">
    <text evidence="9">ValRS has two distinct active sites: one for aminoacylation and one for editing. The misactivated threonine is translocated from the active site to the editing site.</text>
</comment>
<keyword evidence="7 9" id="KW-0030">Aminoacyl-tRNA synthetase</keyword>
<dbReference type="KEGG" id="kga:ST1E_0735"/>
<evidence type="ECO:0000256" key="3">
    <source>
        <dbReference type="ARBA" id="ARBA00022741"/>
    </source>
</evidence>
<dbReference type="GO" id="GO:0005829">
    <property type="term" value="C:cytosol"/>
    <property type="evidence" value="ECO:0007669"/>
    <property type="project" value="TreeGrafter"/>
</dbReference>
<protein>
    <recommendedName>
        <fullName evidence="9">Valine--tRNA ligase</fullName>
        <ecNumber evidence="9">6.1.1.9</ecNumber>
    </recommendedName>
    <alternativeName>
        <fullName evidence="9">Valyl-tRNA synthetase</fullName>
        <shortName evidence="9">ValRS</shortName>
    </alternativeName>
</protein>
<accession>M1M1F0</accession>
<dbReference type="Pfam" id="PF08264">
    <property type="entry name" value="Anticodon_1"/>
    <property type="match status" value="1"/>
</dbReference>
<dbReference type="InterPro" id="IPR037118">
    <property type="entry name" value="Val-tRNA_synth_C_sf"/>
</dbReference>
<evidence type="ECO:0000256" key="1">
    <source>
        <dbReference type="ARBA" id="ARBA00022490"/>
    </source>
</evidence>
<feature type="short sequence motif" description="'KMSKS' region" evidence="9">
    <location>
        <begin position="569"/>
        <end position="573"/>
    </location>
</feature>
<dbReference type="Proteomes" id="UP000011658">
    <property type="component" value="Chromosome"/>
</dbReference>
<dbReference type="Gene3D" id="3.40.50.620">
    <property type="entry name" value="HUPs"/>
    <property type="match status" value="2"/>
</dbReference>
<dbReference type="InterPro" id="IPR019499">
    <property type="entry name" value="Val-tRNA_synth_tRNA-bd"/>
</dbReference>
<dbReference type="InterPro" id="IPR010978">
    <property type="entry name" value="tRNA-bd_arm"/>
</dbReference>
<dbReference type="SUPFAM" id="SSF46589">
    <property type="entry name" value="tRNA-binding arm"/>
    <property type="match status" value="1"/>
</dbReference>
<dbReference type="CDD" id="cd00817">
    <property type="entry name" value="ValRS_core"/>
    <property type="match status" value="1"/>
</dbReference>
<keyword evidence="6 9" id="KW-0175">Coiled coil</keyword>
<dbReference type="Gene3D" id="3.90.740.10">
    <property type="entry name" value="Valyl/Leucyl/Isoleucyl-tRNA synthetase, editing domain"/>
    <property type="match status" value="1"/>
</dbReference>
<keyword evidence="14" id="KW-1185">Reference proteome</keyword>
<dbReference type="PRINTS" id="PR00986">
    <property type="entry name" value="TRNASYNTHVAL"/>
</dbReference>
<dbReference type="SUPFAM" id="SSF47323">
    <property type="entry name" value="Anticodon-binding domain of a subclass of class I aminoacyl-tRNA synthetases"/>
    <property type="match status" value="1"/>
</dbReference>
<feature type="domain" description="Methionyl/Valyl/Leucyl/Isoleucyl-tRNA synthetase anticodon-binding" evidence="11">
    <location>
        <begin position="687"/>
        <end position="835"/>
    </location>
</feature>
<comment type="catalytic activity">
    <reaction evidence="8 9">
        <text>tRNA(Val) + L-valine + ATP = L-valyl-tRNA(Val) + AMP + diphosphate</text>
        <dbReference type="Rhea" id="RHEA:10704"/>
        <dbReference type="Rhea" id="RHEA-COMP:9672"/>
        <dbReference type="Rhea" id="RHEA-COMP:9708"/>
        <dbReference type="ChEBI" id="CHEBI:30616"/>
        <dbReference type="ChEBI" id="CHEBI:33019"/>
        <dbReference type="ChEBI" id="CHEBI:57762"/>
        <dbReference type="ChEBI" id="CHEBI:78442"/>
        <dbReference type="ChEBI" id="CHEBI:78537"/>
        <dbReference type="ChEBI" id="CHEBI:456215"/>
        <dbReference type="EC" id="6.1.1.9"/>
    </reaction>
</comment>
<keyword evidence="5 9" id="KW-0648">Protein biosynthesis</keyword>
<keyword evidence="2 9" id="KW-0436">Ligase</keyword>
<feature type="binding site" evidence="9">
    <location>
        <position position="572"/>
    </location>
    <ligand>
        <name>ATP</name>
        <dbReference type="ChEBI" id="CHEBI:30616"/>
    </ligand>
</feature>
<dbReference type="InterPro" id="IPR002303">
    <property type="entry name" value="Valyl-tRNA_ligase"/>
</dbReference>
<evidence type="ECO:0000259" key="12">
    <source>
        <dbReference type="Pfam" id="PF10458"/>
    </source>
</evidence>
<evidence type="ECO:0000256" key="4">
    <source>
        <dbReference type="ARBA" id="ARBA00022840"/>
    </source>
</evidence>
<dbReference type="GO" id="GO:0005524">
    <property type="term" value="F:ATP binding"/>
    <property type="evidence" value="ECO:0007669"/>
    <property type="project" value="UniProtKB-UniRule"/>
</dbReference>
<dbReference type="NCBIfam" id="TIGR00422">
    <property type="entry name" value="valS"/>
    <property type="match status" value="1"/>
</dbReference>
<dbReference type="OrthoDB" id="9810365at2"/>
<dbReference type="SUPFAM" id="SSF50677">
    <property type="entry name" value="ValRS/IleRS/LeuRS editing domain"/>
    <property type="match status" value="1"/>
</dbReference>
<dbReference type="eggNOG" id="COG0525">
    <property type="taxonomic scope" value="Bacteria"/>
</dbReference>
<evidence type="ECO:0000313" key="14">
    <source>
        <dbReference type="Proteomes" id="UP000011658"/>
    </source>
</evidence>
<dbReference type="EMBL" id="CP003806">
    <property type="protein sequence ID" value="AGF49099.1"/>
    <property type="molecule type" value="Genomic_DNA"/>
</dbReference>
<dbReference type="InterPro" id="IPR002300">
    <property type="entry name" value="aa-tRNA-synth_Ia"/>
</dbReference>
<dbReference type="InterPro" id="IPR013155">
    <property type="entry name" value="M/V/L/I-tRNA-synth_anticd-bd"/>
</dbReference>
<keyword evidence="3 9" id="KW-0547">Nucleotide-binding</keyword>
<dbReference type="PATRIC" id="fig|1208921.3.peg.383"/>
<comment type="similarity">
    <text evidence="9">Belongs to the class-I aminoacyl-tRNA synthetase family. ValS type 1 subfamily.</text>
</comment>
<dbReference type="InterPro" id="IPR014729">
    <property type="entry name" value="Rossmann-like_a/b/a_fold"/>
</dbReference>
<organism evidence="13 14">
    <name type="scientific">Candidatus Kinetoplastidibacterium galati TCC219</name>
    <dbReference type="NCBI Taxonomy" id="1208921"/>
    <lineage>
        <taxon>Bacteria</taxon>
        <taxon>Pseudomonadati</taxon>
        <taxon>Pseudomonadota</taxon>
        <taxon>Betaproteobacteria</taxon>
        <taxon>Candidatus Kinetoplastidibacterium</taxon>
    </lineage>
</organism>
<dbReference type="CDD" id="cd07962">
    <property type="entry name" value="Anticodon_Ia_Val"/>
    <property type="match status" value="1"/>
</dbReference>
<evidence type="ECO:0000256" key="6">
    <source>
        <dbReference type="ARBA" id="ARBA00023054"/>
    </source>
</evidence>
<dbReference type="FunFam" id="1.10.730.10:FF:000009">
    <property type="entry name" value="Valine--tRNA ligase, mitochondrial"/>
    <property type="match status" value="1"/>
</dbReference>
<dbReference type="NCBIfam" id="NF004349">
    <property type="entry name" value="PRK05729.1"/>
    <property type="match status" value="1"/>
</dbReference>
<evidence type="ECO:0000256" key="9">
    <source>
        <dbReference type="HAMAP-Rule" id="MF_02004"/>
    </source>
</evidence>
<evidence type="ECO:0000313" key="13">
    <source>
        <dbReference type="EMBL" id="AGF49099.1"/>
    </source>
</evidence>
<evidence type="ECO:0000256" key="8">
    <source>
        <dbReference type="ARBA" id="ARBA00047552"/>
    </source>
</evidence>
<feature type="domain" description="Valyl-tRNA synthetase tRNA-binding arm" evidence="12">
    <location>
        <begin position="892"/>
        <end position="943"/>
    </location>
</feature>
<feature type="domain" description="Aminoacyl-tRNA synthetase class Ia" evidence="10">
    <location>
        <begin position="34"/>
        <end position="646"/>
    </location>
</feature>
<evidence type="ECO:0000256" key="7">
    <source>
        <dbReference type="ARBA" id="ARBA00023146"/>
    </source>
</evidence>
<dbReference type="GO" id="GO:0004832">
    <property type="term" value="F:valine-tRNA ligase activity"/>
    <property type="evidence" value="ECO:0007669"/>
    <property type="project" value="UniProtKB-UniRule"/>
</dbReference>
<dbReference type="AlphaFoldDB" id="M1M1F0"/>
<dbReference type="GO" id="GO:0006438">
    <property type="term" value="P:valyl-tRNA aminoacylation"/>
    <property type="evidence" value="ECO:0007669"/>
    <property type="project" value="UniProtKB-UniRule"/>
</dbReference>
<dbReference type="STRING" id="1208921.ST1E_0735"/>
<dbReference type="Gene3D" id="1.10.287.380">
    <property type="entry name" value="Valyl-tRNA synthetase, C-terminal domain"/>
    <property type="match status" value="1"/>
</dbReference>
<dbReference type="Pfam" id="PF00133">
    <property type="entry name" value="tRNA-synt_1"/>
    <property type="match status" value="1"/>
</dbReference>
<dbReference type="PANTHER" id="PTHR11946:SF93">
    <property type="entry name" value="VALINE--TRNA LIGASE, CHLOROPLASTIC_MITOCHONDRIAL 2"/>
    <property type="match status" value="1"/>
</dbReference>
<keyword evidence="1 9" id="KW-0963">Cytoplasm</keyword>
<gene>
    <name evidence="9" type="primary">valS</name>
    <name evidence="13" type="ORF">ST1E_0735</name>
</gene>
<dbReference type="EC" id="6.1.1.9" evidence="9"/>
<comment type="subunit">
    <text evidence="9">Monomer.</text>
</comment>
<dbReference type="InterPro" id="IPR009008">
    <property type="entry name" value="Val/Leu/Ile-tRNA-synth_edit"/>
</dbReference>
<dbReference type="GO" id="GO:0002161">
    <property type="term" value="F:aminoacyl-tRNA deacylase activity"/>
    <property type="evidence" value="ECO:0007669"/>
    <property type="project" value="InterPro"/>
</dbReference>
<dbReference type="InterPro" id="IPR001412">
    <property type="entry name" value="aa-tRNA-synth_I_CS"/>
</dbReference>
<proteinExistence type="inferred from homology"/>